<evidence type="ECO:0000313" key="2">
    <source>
        <dbReference type="EMBL" id="QWV17667.1"/>
    </source>
</evidence>
<keyword evidence="1" id="KW-0732">Signal</keyword>
<reference evidence="2 3" key="1">
    <citation type="submission" date="2021-06" db="EMBL/GenBank/DDBJ databases">
        <title>Microbial metabolic specificity influences pelagic lipid remineralization.</title>
        <authorList>
            <person name="Behrendt L."/>
            <person name="Hunter J.E."/>
            <person name="Alcolombri U."/>
            <person name="Smriga S."/>
            <person name="Mincer T."/>
            <person name="Lowenstein D.P."/>
            <person name="Peaudecerf F.J."/>
            <person name="Fernandez V.I."/>
            <person name="Fredricks H."/>
            <person name="Almblad H."/>
            <person name="Harrison J.J."/>
            <person name="Stocker R."/>
            <person name="Van Mooy B.A.S."/>
        </authorList>
    </citation>
    <scope>NUCLEOTIDE SEQUENCE [LARGE SCALE GENOMIC DNA]</scope>
    <source>
        <strain evidence="2 3">A252</strain>
    </source>
</reference>
<protein>
    <submittedName>
        <fullName evidence="2">Uncharacterized protein</fullName>
    </submittedName>
</protein>
<evidence type="ECO:0000313" key="3">
    <source>
        <dbReference type="Proteomes" id="UP000683436"/>
    </source>
</evidence>
<evidence type="ECO:0000256" key="1">
    <source>
        <dbReference type="SAM" id="SignalP"/>
    </source>
</evidence>
<accession>A0ABX8IV86</accession>
<feature type="signal peptide" evidence="1">
    <location>
        <begin position="1"/>
        <end position="23"/>
    </location>
</feature>
<dbReference type="RefSeq" id="WP_128119654.1">
    <property type="nucleotide sequence ID" value="NZ_CP076683.1"/>
</dbReference>
<proteinExistence type="predicted"/>
<dbReference type="Proteomes" id="UP000683436">
    <property type="component" value="Chromosome"/>
</dbReference>
<feature type="chain" id="PRO_5045305016" evidence="1">
    <location>
        <begin position="24"/>
        <end position="223"/>
    </location>
</feature>
<gene>
    <name evidence="2" type="ORF">KQ248_02905</name>
</gene>
<name>A0ABX8IV86_9GAMM</name>
<dbReference type="EMBL" id="CP076683">
    <property type="protein sequence ID" value="QWV17667.1"/>
    <property type="molecule type" value="Genomic_DNA"/>
</dbReference>
<sequence>MNSPWRCVLIFCLGLLPGKAVHAACDFDDFPVLDEMVVASIADQLQWNNQPMNVKAFSLDGPLSAVTSFYTNKWQGAVDVTRFGEWQQVLHISEACLMLVQVQAHQDKSIGRLMLVNPPVEALAGRVLGSGVPMPPDAVVVSDMQSDDGGREGQQVMLASTESLEDNLRWYQSEMLRGGWHANHQTQQQNDATLIYSKGRKQFSVVLLRHQGFTQILLNRMEH</sequence>
<keyword evidence="3" id="KW-1185">Reference proteome</keyword>
<organism evidence="2 3">
    <name type="scientific">Stutzerimonas zhaodongensis</name>
    <dbReference type="NCBI Taxonomy" id="1176257"/>
    <lineage>
        <taxon>Bacteria</taxon>
        <taxon>Pseudomonadati</taxon>
        <taxon>Pseudomonadota</taxon>
        <taxon>Gammaproteobacteria</taxon>
        <taxon>Pseudomonadales</taxon>
        <taxon>Pseudomonadaceae</taxon>
        <taxon>Stutzerimonas</taxon>
    </lineage>
</organism>